<dbReference type="InterPro" id="IPR009288">
    <property type="entry name" value="AIG2-like_dom"/>
</dbReference>
<dbReference type="InterPro" id="IPR036568">
    <property type="entry name" value="GGCT-like_sf"/>
</dbReference>
<dbReference type="SUPFAM" id="SSF110857">
    <property type="entry name" value="Gamma-glutamyl cyclotransferase-like"/>
    <property type="match status" value="1"/>
</dbReference>
<dbReference type="Proteomes" id="UP000054560">
    <property type="component" value="Unassembled WGS sequence"/>
</dbReference>
<sequence>MHISYEEVVGILLLNLTSSELKLLDQFEDPGYDRRVVDVRTTDGKSVPARIWATPNSMADNLDLETDWHFRHFLVEDEDWYVEMCEEWVVDAAAAEP</sequence>
<dbReference type="GeneID" id="25903782"/>
<accession>A0A0L0G6C5</accession>
<keyword evidence="2" id="KW-0808">Transferase</keyword>
<organism evidence="5 6">
    <name type="scientific">Sphaeroforma arctica JP610</name>
    <dbReference type="NCBI Taxonomy" id="667725"/>
    <lineage>
        <taxon>Eukaryota</taxon>
        <taxon>Ichthyosporea</taxon>
        <taxon>Ichthyophonida</taxon>
        <taxon>Sphaeroforma</taxon>
    </lineage>
</organism>
<dbReference type="EMBL" id="KQ241760">
    <property type="protein sequence ID" value="KNC84504.1"/>
    <property type="molecule type" value="Genomic_DNA"/>
</dbReference>
<proteinExistence type="inferred from homology"/>
<evidence type="ECO:0000313" key="6">
    <source>
        <dbReference type="Proteomes" id="UP000054560"/>
    </source>
</evidence>
<evidence type="ECO:0000259" key="4">
    <source>
        <dbReference type="Pfam" id="PF06094"/>
    </source>
</evidence>
<evidence type="ECO:0000256" key="1">
    <source>
        <dbReference type="ARBA" id="ARBA00008861"/>
    </source>
</evidence>
<dbReference type="RefSeq" id="XP_014158406.1">
    <property type="nucleotide sequence ID" value="XM_014302931.1"/>
</dbReference>
<dbReference type="Pfam" id="PF06094">
    <property type="entry name" value="GGACT"/>
    <property type="match status" value="1"/>
</dbReference>
<dbReference type="AlphaFoldDB" id="A0A0L0G6C5"/>
<dbReference type="InterPro" id="IPR045038">
    <property type="entry name" value="AIG2-like"/>
</dbReference>
<dbReference type="InterPro" id="IPR013024">
    <property type="entry name" value="GGCT-like"/>
</dbReference>
<keyword evidence="6" id="KW-1185">Reference proteome</keyword>
<reference evidence="5 6" key="1">
    <citation type="submission" date="2011-02" db="EMBL/GenBank/DDBJ databases">
        <title>The Genome Sequence of Sphaeroforma arctica JP610.</title>
        <authorList>
            <consortium name="The Broad Institute Genome Sequencing Platform"/>
            <person name="Russ C."/>
            <person name="Cuomo C."/>
            <person name="Young S.K."/>
            <person name="Zeng Q."/>
            <person name="Gargeya S."/>
            <person name="Alvarado L."/>
            <person name="Berlin A."/>
            <person name="Chapman S.B."/>
            <person name="Chen Z."/>
            <person name="Freedman E."/>
            <person name="Gellesch M."/>
            <person name="Goldberg J."/>
            <person name="Griggs A."/>
            <person name="Gujja S."/>
            <person name="Heilman E."/>
            <person name="Heiman D."/>
            <person name="Howarth C."/>
            <person name="Mehta T."/>
            <person name="Neiman D."/>
            <person name="Pearson M."/>
            <person name="Roberts A."/>
            <person name="Saif S."/>
            <person name="Shea T."/>
            <person name="Shenoy N."/>
            <person name="Sisk P."/>
            <person name="Stolte C."/>
            <person name="Sykes S."/>
            <person name="White J."/>
            <person name="Yandava C."/>
            <person name="Burger G."/>
            <person name="Gray M.W."/>
            <person name="Holland P.W.H."/>
            <person name="King N."/>
            <person name="Lang F.B.F."/>
            <person name="Roger A.J."/>
            <person name="Ruiz-Trillo I."/>
            <person name="Haas B."/>
            <person name="Nusbaum C."/>
            <person name="Birren B."/>
        </authorList>
    </citation>
    <scope>NUCLEOTIDE SEQUENCE [LARGE SCALE GENOMIC DNA]</scope>
    <source>
        <strain evidence="5 6">JP610</strain>
    </source>
</reference>
<gene>
    <name evidence="5" type="ORF">SARC_03278</name>
</gene>
<dbReference type="Gene3D" id="3.10.490.10">
    <property type="entry name" value="Gamma-glutamyl cyclotransferase-like"/>
    <property type="match status" value="1"/>
</dbReference>
<name>A0A0L0G6C5_9EUKA</name>
<dbReference type="CDD" id="cd06661">
    <property type="entry name" value="GGCT_like"/>
    <property type="match status" value="1"/>
</dbReference>
<evidence type="ECO:0000256" key="3">
    <source>
        <dbReference type="ARBA" id="ARBA00030602"/>
    </source>
</evidence>
<dbReference type="GO" id="GO:0016740">
    <property type="term" value="F:transferase activity"/>
    <property type="evidence" value="ECO:0007669"/>
    <property type="project" value="UniProtKB-KW"/>
</dbReference>
<dbReference type="PANTHER" id="PTHR31544:SF2">
    <property type="entry name" value="AIG2-LIKE PROTEIN D"/>
    <property type="match status" value="1"/>
</dbReference>
<comment type="similarity">
    <text evidence="1">Belongs to the gamma-glutamylcyclotransferase family.</text>
</comment>
<feature type="domain" description="Gamma-glutamylcyclotransferase AIG2-like" evidence="4">
    <location>
        <begin position="7"/>
        <end position="69"/>
    </location>
</feature>
<evidence type="ECO:0000313" key="5">
    <source>
        <dbReference type="EMBL" id="KNC84504.1"/>
    </source>
</evidence>
<evidence type="ECO:0000256" key="2">
    <source>
        <dbReference type="ARBA" id="ARBA00022679"/>
    </source>
</evidence>
<protein>
    <recommendedName>
        <fullName evidence="3">Putative gamma-glutamylcyclotransferase</fullName>
    </recommendedName>
</protein>
<dbReference type="PANTHER" id="PTHR31544">
    <property type="entry name" value="AIG2-LIKE PROTEIN D"/>
    <property type="match status" value="1"/>
</dbReference>